<evidence type="ECO:0000256" key="1">
    <source>
        <dbReference type="ARBA" id="ARBA00004651"/>
    </source>
</evidence>
<comment type="function">
    <text evidence="17">Catalyzes the dephosphorylation of undecaprenyl diphosphate (UPP). Confers resistance to bacitracin.</text>
</comment>
<evidence type="ECO:0000256" key="11">
    <source>
        <dbReference type="ARBA" id="ARBA00023136"/>
    </source>
</evidence>
<dbReference type="Proteomes" id="UP001232445">
    <property type="component" value="Unassembled WGS sequence"/>
</dbReference>
<keyword evidence="9 17" id="KW-0573">Peptidoglycan synthesis</keyword>
<evidence type="ECO:0000256" key="6">
    <source>
        <dbReference type="ARBA" id="ARBA00022692"/>
    </source>
</evidence>
<dbReference type="InterPro" id="IPR003824">
    <property type="entry name" value="UppP"/>
</dbReference>
<keyword evidence="7 17" id="KW-0378">Hydrolase</keyword>
<dbReference type="EC" id="3.6.1.27" evidence="3 17"/>
<evidence type="ECO:0000256" key="17">
    <source>
        <dbReference type="HAMAP-Rule" id="MF_01006"/>
    </source>
</evidence>
<evidence type="ECO:0000256" key="15">
    <source>
        <dbReference type="ARBA" id="ARBA00032932"/>
    </source>
</evidence>
<sequence>MSLLEALILGIVQGITEFLPISSTAHIVITSLLLDLPFPGLVMEIFLHLASVLAVIIYFRRDLAQIITGFFAFIRYRSPHDKVSFIFSIYIIIATMITGVLGVILTDFIAESLKTPPVIAISLVVTGSLLIFIERFHRYGNKNEETMGLKDTFVVALGQTLAVIPGISRSGATLVAALWTGLNRETAVRFSFLLAIPVILGSTVLLVKDFEPGLVNEIGIIPLVIAFIASFIFSIIGIIWLIDFLKKSRLIYFAIYCYILAAFVYFYLDRSLIIDL</sequence>
<keyword evidence="5 17" id="KW-1003">Cell membrane</keyword>
<evidence type="ECO:0000256" key="14">
    <source>
        <dbReference type="ARBA" id="ARBA00032707"/>
    </source>
</evidence>
<keyword evidence="6 17" id="KW-0812">Transmembrane</keyword>
<keyword evidence="12 17" id="KW-0046">Antibiotic resistance</keyword>
<comment type="subcellular location">
    <subcellularLocation>
        <location evidence="1 17">Cell membrane</location>
        <topology evidence="1 17">Multi-pass membrane protein</topology>
    </subcellularLocation>
</comment>
<evidence type="ECO:0000256" key="8">
    <source>
        <dbReference type="ARBA" id="ARBA00022960"/>
    </source>
</evidence>
<gene>
    <name evidence="17" type="primary">uppP</name>
    <name evidence="18" type="ORF">J2S00_000151</name>
</gene>
<keyword evidence="11 17" id="KW-0472">Membrane</keyword>
<evidence type="ECO:0000256" key="7">
    <source>
        <dbReference type="ARBA" id="ARBA00022801"/>
    </source>
</evidence>
<feature type="transmembrane region" description="Helical" evidence="17">
    <location>
        <begin position="248"/>
        <end position="268"/>
    </location>
</feature>
<feature type="transmembrane region" description="Helical" evidence="17">
    <location>
        <begin position="117"/>
        <end position="136"/>
    </location>
</feature>
<comment type="miscellaneous">
    <text evidence="17">Bacitracin is thought to be involved in the inhibition of peptidoglycan synthesis by sequestering undecaprenyl diphosphate, thereby reducing the pool of lipid carrier available.</text>
</comment>
<evidence type="ECO:0000313" key="19">
    <source>
        <dbReference type="Proteomes" id="UP001232445"/>
    </source>
</evidence>
<dbReference type="PANTHER" id="PTHR30622:SF2">
    <property type="entry name" value="UNDECAPRENYL-DIPHOSPHATASE"/>
    <property type="match status" value="1"/>
</dbReference>
<evidence type="ECO:0000256" key="16">
    <source>
        <dbReference type="ARBA" id="ARBA00047594"/>
    </source>
</evidence>
<evidence type="ECO:0000256" key="12">
    <source>
        <dbReference type="ARBA" id="ARBA00023251"/>
    </source>
</evidence>
<keyword evidence="19" id="KW-1185">Reference proteome</keyword>
<feature type="transmembrane region" description="Helical" evidence="17">
    <location>
        <begin position="38"/>
        <end position="59"/>
    </location>
</feature>
<evidence type="ECO:0000256" key="3">
    <source>
        <dbReference type="ARBA" id="ARBA00012374"/>
    </source>
</evidence>
<evidence type="ECO:0000256" key="10">
    <source>
        <dbReference type="ARBA" id="ARBA00022989"/>
    </source>
</evidence>
<evidence type="ECO:0000256" key="9">
    <source>
        <dbReference type="ARBA" id="ARBA00022984"/>
    </source>
</evidence>
<dbReference type="EMBL" id="JAUSUQ010000001">
    <property type="protein sequence ID" value="MDQ0337381.1"/>
    <property type="molecule type" value="Genomic_DNA"/>
</dbReference>
<organism evidence="18 19">
    <name type="scientific">Caldalkalibacillus uzonensis</name>
    <dbReference type="NCBI Taxonomy" id="353224"/>
    <lineage>
        <taxon>Bacteria</taxon>
        <taxon>Bacillati</taxon>
        <taxon>Bacillota</taxon>
        <taxon>Bacilli</taxon>
        <taxon>Bacillales</taxon>
        <taxon>Bacillaceae</taxon>
        <taxon>Caldalkalibacillus</taxon>
    </lineage>
</organism>
<evidence type="ECO:0000313" key="18">
    <source>
        <dbReference type="EMBL" id="MDQ0337381.1"/>
    </source>
</evidence>
<keyword evidence="8 17" id="KW-0133">Cell shape</keyword>
<accession>A0ABU0CNC4</accession>
<evidence type="ECO:0000256" key="13">
    <source>
        <dbReference type="ARBA" id="ARBA00023316"/>
    </source>
</evidence>
<dbReference type="PANTHER" id="PTHR30622">
    <property type="entry name" value="UNDECAPRENYL-DIPHOSPHATASE"/>
    <property type="match status" value="1"/>
</dbReference>
<keyword evidence="10 17" id="KW-1133">Transmembrane helix</keyword>
<evidence type="ECO:0000256" key="5">
    <source>
        <dbReference type="ARBA" id="ARBA00022475"/>
    </source>
</evidence>
<feature type="transmembrane region" description="Helical" evidence="17">
    <location>
        <begin position="83"/>
        <end position="105"/>
    </location>
</feature>
<feature type="transmembrane region" description="Helical" evidence="17">
    <location>
        <begin position="187"/>
        <end position="207"/>
    </location>
</feature>
<name>A0ABU0CNC4_9BACI</name>
<comment type="catalytic activity">
    <reaction evidence="16 17">
        <text>di-trans,octa-cis-undecaprenyl diphosphate + H2O = di-trans,octa-cis-undecaprenyl phosphate + phosphate + H(+)</text>
        <dbReference type="Rhea" id="RHEA:28094"/>
        <dbReference type="ChEBI" id="CHEBI:15377"/>
        <dbReference type="ChEBI" id="CHEBI:15378"/>
        <dbReference type="ChEBI" id="CHEBI:43474"/>
        <dbReference type="ChEBI" id="CHEBI:58405"/>
        <dbReference type="ChEBI" id="CHEBI:60392"/>
        <dbReference type="EC" id="3.6.1.27"/>
    </reaction>
</comment>
<evidence type="ECO:0000256" key="4">
    <source>
        <dbReference type="ARBA" id="ARBA00021581"/>
    </source>
</evidence>
<dbReference type="GO" id="GO:0050380">
    <property type="term" value="F:undecaprenyl-diphosphatase activity"/>
    <property type="evidence" value="ECO:0007669"/>
    <property type="project" value="UniProtKB-EC"/>
</dbReference>
<comment type="caution">
    <text evidence="18">The sequence shown here is derived from an EMBL/GenBank/DDBJ whole genome shotgun (WGS) entry which is preliminary data.</text>
</comment>
<reference evidence="18 19" key="1">
    <citation type="submission" date="2023-07" db="EMBL/GenBank/DDBJ databases">
        <title>Genomic Encyclopedia of Type Strains, Phase IV (KMG-IV): sequencing the most valuable type-strain genomes for metagenomic binning, comparative biology and taxonomic classification.</title>
        <authorList>
            <person name="Goeker M."/>
        </authorList>
    </citation>
    <scope>NUCLEOTIDE SEQUENCE [LARGE SCALE GENOMIC DNA]</scope>
    <source>
        <strain evidence="18 19">DSM 17740</strain>
    </source>
</reference>
<dbReference type="Pfam" id="PF02673">
    <property type="entry name" value="BacA"/>
    <property type="match status" value="1"/>
</dbReference>
<keyword evidence="13 17" id="KW-0961">Cell wall biogenesis/degradation</keyword>
<evidence type="ECO:0000256" key="2">
    <source>
        <dbReference type="ARBA" id="ARBA00010621"/>
    </source>
</evidence>
<feature type="transmembrane region" description="Helical" evidence="17">
    <location>
        <begin position="219"/>
        <end position="242"/>
    </location>
</feature>
<comment type="similarity">
    <text evidence="2 17">Belongs to the UppP family.</text>
</comment>
<dbReference type="RefSeq" id="WP_307334447.1">
    <property type="nucleotide sequence ID" value="NZ_JAUSUQ010000001.1"/>
</dbReference>
<proteinExistence type="inferred from homology"/>
<dbReference type="HAMAP" id="MF_01006">
    <property type="entry name" value="Undec_diphosphatase"/>
    <property type="match status" value="1"/>
</dbReference>
<protein>
    <recommendedName>
        <fullName evidence="4 17">Undecaprenyl-diphosphatase</fullName>
        <ecNumber evidence="3 17">3.6.1.27</ecNumber>
    </recommendedName>
    <alternativeName>
        <fullName evidence="15 17">Bacitracin resistance protein</fullName>
    </alternativeName>
    <alternativeName>
        <fullName evidence="14 17">Undecaprenyl pyrophosphate phosphatase</fullName>
    </alternativeName>
</protein>